<accession>A0A1H3X8Z3</accession>
<dbReference type="Pfam" id="PF02630">
    <property type="entry name" value="SCO1-SenC"/>
    <property type="match status" value="1"/>
</dbReference>
<sequence length="198" mass="21342">MLKQIIGVVLAVVLGVGGAWFVAGFLSPDETLSQAPLPLPKGGDFTLQAAQGAVSLSDFQGKVVVLYFGYTACPDICPTSMATLKAALAQLTPAELSQTQGLFVSVDPERDTLEHIQRYVGYFHPSLIGVSGSQAELLEITRRYNAFYRKVEVPGSAMAYTIDHSAILYVIDKDGQVREQVQHAVPPAELAAAIRRHL</sequence>
<name>A0A1H3X8Z3_9GAMM</name>
<dbReference type="Proteomes" id="UP000199397">
    <property type="component" value="Unassembled WGS sequence"/>
</dbReference>
<evidence type="ECO:0000313" key="6">
    <source>
        <dbReference type="EMBL" id="SDZ95401.1"/>
    </source>
</evidence>
<protein>
    <submittedName>
        <fullName evidence="6">Protein SCO1/2</fullName>
    </submittedName>
</protein>
<dbReference type="GO" id="GO:0046872">
    <property type="term" value="F:metal ion binding"/>
    <property type="evidence" value="ECO:0007669"/>
    <property type="project" value="UniProtKB-KW"/>
</dbReference>
<proteinExistence type="inferred from homology"/>
<dbReference type="SUPFAM" id="SSF52833">
    <property type="entry name" value="Thioredoxin-like"/>
    <property type="match status" value="1"/>
</dbReference>
<keyword evidence="2 3" id="KW-0186">Copper</keyword>
<organism evidence="6 7">
    <name type="scientific">Thiothrix caldifontis</name>
    <dbReference type="NCBI Taxonomy" id="525918"/>
    <lineage>
        <taxon>Bacteria</taxon>
        <taxon>Pseudomonadati</taxon>
        <taxon>Pseudomonadota</taxon>
        <taxon>Gammaproteobacteria</taxon>
        <taxon>Thiotrichales</taxon>
        <taxon>Thiotrichaceae</taxon>
        <taxon>Thiothrix</taxon>
    </lineage>
</organism>
<dbReference type="InterPro" id="IPR013766">
    <property type="entry name" value="Thioredoxin_domain"/>
</dbReference>
<gene>
    <name evidence="6" type="ORF">SAMN05660964_00609</name>
</gene>
<evidence type="ECO:0000256" key="1">
    <source>
        <dbReference type="ARBA" id="ARBA00010996"/>
    </source>
</evidence>
<evidence type="ECO:0000256" key="2">
    <source>
        <dbReference type="ARBA" id="ARBA00023008"/>
    </source>
</evidence>
<feature type="binding site" evidence="3">
    <location>
        <position position="73"/>
    </location>
    <ligand>
        <name>Cu cation</name>
        <dbReference type="ChEBI" id="CHEBI:23378"/>
    </ligand>
</feature>
<keyword evidence="7" id="KW-1185">Reference proteome</keyword>
<keyword evidence="3" id="KW-0479">Metal-binding</keyword>
<dbReference type="RefSeq" id="WP_093065285.1">
    <property type="nucleotide sequence ID" value="NZ_FNQP01000003.1"/>
</dbReference>
<feature type="binding site" evidence="3">
    <location>
        <position position="77"/>
    </location>
    <ligand>
        <name>Cu cation</name>
        <dbReference type="ChEBI" id="CHEBI:23378"/>
    </ligand>
</feature>
<dbReference type="FunFam" id="3.40.30.10:FF:000013">
    <property type="entry name" value="Blast:Protein SCO1 homolog, mitochondrial"/>
    <property type="match status" value="1"/>
</dbReference>
<dbReference type="CDD" id="cd02968">
    <property type="entry name" value="SCO"/>
    <property type="match status" value="1"/>
</dbReference>
<comment type="similarity">
    <text evidence="1">Belongs to the SCO1/2 family.</text>
</comment>
<feature type="disulfide bond" description="Redox-active" evidence="4">
    <location>
        <begin position="73"/>
        <end position="77"/>
    </location>
</feature>
<dbReference type="AlphaFoldDB" id="A0A1H3X8Z3"/>
<keyword evidence="4" id="KW-1015">Disulfide bond</keyword>
<dbReference type="EMBL" id="FNQP01000003">
    <property type="protein sequence ID" value="SDZ95401.1"/>
    <property type="molecule type" value="Genomic_DNA"/>
</dbReference>
<feature type="domain" description="Thioredoxin" evidence="5">
    <location>
        <begin position="36"/>
        <end position="198"/>
    </location>
</feature>
<feature type="binding site" evidence="3">
    <location>
        <position position="164"/>
    </location>
    <ligand>
        <name>Cu cation</name>
        <dbReference type="ChEBI" id="CHEBI:23378"/>
    </ligand>
</feature>
<dbReference type="PROSITE" id="PS51352">
    <property type="entry name" value="THIOREDOXIN_2"/>
    <property type="match status" value="1"/>
</dbReference>
<reference evidence="6 7" key="1">
    <citation type="submission" date="2016-10" db="EMBL/GenBank/DDBJ databases">
        <authorList>
            <person name="de Groot N.N."/>
        </authorList>
    </citation>
    <scope>NUCLEOTIDE SEQUENCE [LARGE SCALE GENOMIC DNA]</scope>
    <source>
        <strain evidence="6 7">DSM 21228</strain>
    </source>
</reference>
<evidence type="ECO:0000259" key="5">
    <source>
        <dbReference type="PROSITE" id="PS51352"/>
    </source>
</evidence>
<evidence type="ECO:0000313" key="7">
    <source>
        <dbReference type="Proteomes" id="UP000199397"/>
    </source>
</evidence>
<dbReference type="PANTHER" id="PTHR12151">
    <property type="entry name" value="ELECTRON TRANSPORT PROTIN SCO1/SENC FAMILY MEMBER"/>
    <property type="match status" value="1"/>
</dbReference>
<dbReference type="OrthoDB" id="9790194at2"/>
<dbReference type="InterPro" id="IPR003782">
    <property type="entry name" value="SCO1/SenC"/>
</dbReference>
<evidence type="ECO:0000256" key="3">
    <source>
        <dbReference type="PIRSR" id="PIRSR603782-1"/>
    </source>
</evidence>
<dbReference type="Gene3D" id="3.40.30.10">
    <property type="entry name" value="Glutaredoxin"/>
    <property type="match status" value="1"/>
</dbReference>
<evidence type="ECO:0000256" key="4">
    <source>
        <dbReference type="PIRSR" id="PIRSR603782-2"/>
    </source>
</evidence>
<dbReference type="STRING" id="525918.SAMN05660964_00609"/>
<dbReference type="InterPro" id="IPR036249">
    <property type="entry name" value="Thioredoxin-like_sf"/>
</dbReference>
<dbReference type="PANTHER" id="PTHR12151:SF25">
    <property type="entry name" value="LINALOOL DEHYDRATASE_ISOMERASE DOMAIN-CONTAINING PROTEIN"/>
    <property type="match status" value="1"/>
</dbReference>